<dbReference type="Gene3D" id="3.20.20.80">
    <property type="entry name" value="Glycosidases"/>
    <property type="match status" value="1"/>
</dbReference>
<keyword evidence="6" id="KW-1185">Reference proteome</keyword>
<evidence type="ECO:0000256" key="2">
    <source>
        <dbReference type="ARBA" id="ARBA00022801"/>
    </source>
</evidence>
<name>A0AAP0EUY3_9MAGN</name>
<protein>
    <recommendedName>
        <fullName evidence="4">GH18 domain-containing protein</fullName>
    </recommendedName>
</protein>
<proteinExistence type="predicted"/>
<dbReference type="PANTHER" id="PTHR46476">
    <property type="entry name" value="CHITINASE 2-LIKE"/>
    <property type="match status" value="1"/>
</dbReference>
<evidence type="ECO:0000259" key="4">
    <source>
        <dbReference type="PROSITE" id="PS51910"/>
    </source>
</evidence>
<gene>
    <name evidence="5" type="ORF">Sjap_021850</name>
</gene>
<evidence type="ECO:0000256" key="1">
    <source>
        <dbReference type="ARBA" id="ARBA00022729"/>
    </source>
</evidence>
<accession>A0AAP0EUY3</accession>
<dbReference type="Pfam" id="PF23916">
    <property type="entry name" value="TIM-barrel_EndoS"/>
    <property type="match status" value="1"/>
</dbReference>
<reference evidence="5 6" key="1">
    <citation type="submission" date="2024-01" db="EMBL/GenBank/DDBJ databases">
        <title>Genome assemblies of Stephania.</title>
        <authorList>
            <person name="Yang L."/>
        </authorList>
    </citation>
    <scope>NUCLEOTIDE SEQUENCE [LARGE SCALE GENOMIC DNA]</scope>
    <source>
        <strain evidence="5">QJT</strain>
        <tissue evidence="5">Leaf</tissue>
    </source>
</reference>
<dbReference type="Proteomes" id="UP001417504">
    <property type="component" value="Unassembled WGS sequence"/>
</dbReference>
<dbReference type="PROSITE" id="PS51910">
    <property type="entry name" value="GH18_2"/>
    <property type="match status" value="1"/>
</dbReference>
<dbReference type="EMBL" id="JBBNAE010000009">
    <property type="protein sequence ID" value="KAK9096353.1"/>
    <property type="molecule type" value="Genomic_DNA"/>
</dbReference>
<dbReference type="PROSITE" id="PS01095">
    <property type="entry name" value="GH18_1"/>
    <property type="match status" value="1"/>
</dbReference>
<dbReference type="SUPFAM" id="SSF51445">
    <property type="entry name" value="(Trans)glycosidases"/>
    <property type="match status" value="1"/>
</dbReference>
<keyword evidence="1" id="KW-0732">Signal</keyword>
<keyword evidence="3" id="KW-0326">Glycosidase</keyword>
<dbReference type="AlphaFoldDB" id="A0AAP0EUY3"/>
<organism evidence="5 6">
    <name type="scientific">Stephania japonica</name>
    <dbReference type="NCBI Taxonomy" id="461633"/>
    <lineage>
        <taxon>Eukaryota</taxon>
        <taxon>Viridiplantae</taxon>
        <taxon>Streptophyta</taxon>
        <taxon>Embryophyta</taxon>
        <taxon>Tracheophyta</taxon>
        <taxon>Spermatophyta</taxon>
        <taxon>Magnoliopsida</taxon>
        <taxon>Ranunculales</taxon>
        <taxon>Menispermaceae</taxon>
        <taxon>Menispermoideae</taxon>
        <taxon>Cissampelideae</taxon>
        <taxon>Stephania</taxon>
    </lineage>
</organism>
<evidence type="ECO:0000256" key="3">
    <source>
        <dbReference type="ARBA" id="ARBA00023295"/>
    </source>
</evidence>
<sequence length="194" mass="22168">MTVLRWYNALNPSTWISNAFSSLRSLINKYHLDGIDIDYEKFPKGNSSTTTFAYCMGELITLLKNQSVIAEATVAPYYNTTQAYMELYRGYGEVINYVNYQFYTDKLRTPREYLQAFEFRASQFDRKKLLPSYEVNGRGIQGDAFFTALELLEENGLGVSGVMIFSADASASNGYYYEQKTQEFLLNSNSTGNM</sequence>
<dbReference type="GO" id="GO:0005975">
    <property type="term" value="P:carbohydrate metabolic process"/>
    <property type="evidence" value="ECO:0007669"/>
    <property type="project" value="InterPro"/>
</dbReference>
<dbReference type="GO" id="GO:0004553">
    <property type="term" value="F:hydrolase activity, hydrolyzing O-glycosyl compounds"/>
    <property type="evidence" value="ECO:0007669"/>
    <property type="project" value="InterPro"/>
</dbReference>
<evidence type="ECO:0000313" key="6">
    <source>
        <dbReference type="Proteomes" id="UP001417504"/>
    </source>
</evidence>
<keyword evidence="2" id="KW-0378">Hydrolase</keyword>
<evidence type="ECO:0000313" key="5">
    <source>
        <dbReference type="EMBL" id="KAK9096353.1"/>
    </source>
</evidence>
<comment type="caution">
    <text evidence="5">The sequence shown here is derived from an EMBL/GenBank/DDBJ whole genome shotgun (WGS) entry which is preliminary data.</text>
</comment>
<dbReference type="InterPro" id="IPR001579">
    <property type="entry name" value="Glyco_hydro_18_chit_AS"/>
</dbReference>
<dbReference type="InterPro" id="IPR057016">
    <property type="entry name" value="EndoS_F2-like_TIM-barrel"/>
</dbReference>
<dbReference type="InterPro" id="IPR017853">
    <property type="entry name" value="GH"/>
</dbReference>
<feature type="domain" description="GH18" evidence="4">
    <location>
        <begin position="1"/>
        <end position="194"/>
    </location>
</feature>
<dbReference type="PANTHER" id="PTHR46476:SF9">
    <property type="entry name" value="GH18 DOMAIN-CONTAINING PROTEIN"/>
    <property type="match status" value="1"/>
</dbReference>
<dbReference type="InterPro" id="IPR001223">
    <property type="entry name" value="Glyco_hydro18_cat"/>
</dbReference>